<protein>
    <submittedName>
        <fullName evidence="2">Uncharacterized protein</fullName>
    </submittedName>
</protein>
<feature type="compositionally biased region" description="Basic and acidic residues" evidence="1">
    <location>
        <begin position="132"/>
        <end position="144"/>
    </location>
</feature>
<name>A0AAV7SKB3_PLEWA</name>
<dbReference type="AlphaFoldDB" id="A0AAV7SKB3"/>
<dbReference type="EMBL" id="JANPWB010000008">
    <property type="protein sequence ID" value="KAJ1164490.1"/>
    <property type="molecule type" value="Genomic_DNA"/>
</dbReference>
<accession>A0AAV7SKB3</accession>
<organism evidence="2 3">
    <name type="scientific">Pleurodeles waltl</name>
    <name type="common">Iberian ribbed newt</name>
    <dbReference type="NCBI Taxonomy" id="8319"/>
    <lineage>
        <taxon>Eukaryota</taxon>
        <taxon>Metazoa</taxon>
        <taxon>Chordata</taxon>
        <taxon>Craniata</taxon>
        <taxon>Vertebrata</taxon>
        <taxon>Euteleostomi</taxon>
        <taxon>Amphibia</taxon>
        <taxon>Batrachia</taxon>
        <taxon>Caudata</taxon>
        <taxon>Salamandroidea</taxon>
        <taxon>Salamandridae</taxon>
        <taxon>Pleurodelinae</taxon>
        <taxon>Pleurodeles</taxon>
    </lineage>
</organism>
<gene>
    <name evidence="2" type="ORF">NDU88_004927</name>
</gene>
<feature type="region of interest" description="Disordered" evidence="1">
    <location>
        <begin position="124"/>
        <end position="161"/>
    </location>
</feature>
<reference evidence="2" key="1">
    <citation type="journal article" date="2022" name="bioRxiv">
        <title>Sequencing and chromosome-scale assembly of the giantPleurodeles waltlgenome.</title>
        <authorList>
            <person name="Brown T."/>
            <person name="Elewa A."/>
            <person name="Iarovenko S."/>
            <person name="Subramanian E."/>
            <person name="Araus A.J."/>
            <person name="Petzold A."/>
            <person name="Susuki M."/>
            <person name="Suzuki K.-i.T."/>
            <person name="Hayashi T."/>
            <person name="Toyoda A."/>
            <person name="Oliveira C."/>
            <person name="Osipova E."/>
            <person name="Leigh N.D."/>
            <person name="Simon A."/>
            <person name="Yun M.H."/>
        </authorList>
    </citation>
    <scope>NUCLEOTIDE SEQUENCE</scope>
    <source>
        <strain evidence="2">20211129_DDA</strain>
        <tissue evidence="2">Liver</tissue>
    </source>
</reference>
<evidence type="ECO:0000313" key="2">
    <source>
        <dbReference type="EMBL" id="KAJ1164490.1"/>
    </source>
</evidence>
<evidence type="ECO:0000313" key="3">
    <source>
        <dbReference type="Proteomes" id="UP001066276"/>
    </source>
</evidence>
<dbReference type="Proteomes" id="UP001066276">
    <property type="component" value="Chromosome 4_2"/>
</dbReference>
<comment type="caution">
    <text evidence="2">The sequence shown here is derived from an EMBL/GenBank/DDBJ whole genome shotgun (WGS) entry which is preliminary data.</text>
</comment>
<keyword evidence="3" id="KW-1185">Reference proteome</keyword>
<proteinExistence type="predicted"/>
<sequence length="161" mass="17369">MEGARFVPHQTLPRSALHPALCSGTAGLRDTERGICFHIKPYNNIDTALPRPAAPDARRLRAHQGLEASLYGPAVVSCLGLHKASEVAGDAPQLPCKGRVGKRKGKDPKLSQLLKLVLAKLGDDREENTGVESDKEEAVGERPIRSHGPLFRFPPNQTQGA</sequence>
<evidence type="ECO:0000256" key="1">
    <source>
        <dbReference type="SAM" id="MobiDB-lite"/>
    </source>
</evidence>